<accession>A0A3N4IFP7</accession>
<dbReference type="EMBL" id="ML119687">
    <property type="protein sequence ID" value="RPA80504.1"/>
    <property type="molecule type" value="Genomic_DNA"/>
</dbReference>
<feature type="region of interest" description="Disordered" evidence="1">
    <location>
        <begin position="90"/>
        <end position="122"/>
    </location>
</feature>
<keyword evidence="3" id="KW-1185">Reference proteome</keyword>
<dbReference type="Proteomes" id="UP000275078">
    <property type="component" value="Unassembled WGS sequence"/>
</dbReference>
<dbReference type="AlphaFoldDB" id="A0A3N4IFP7"/>
<feature type="compositionally biased region" description="Low complexity" evidence="1">
    <location>
        <begin position="155"/>
        <end position="164"/>
    </location>
</feature>
<proteinExistence type="predicted"/>
<sequence length="317" mass="35198">MAPPRAKRHLIIDLCSDPADTDANMPPRNVNTANDKQEAKVKEEQHVEQMPIAASKRAKTANVLEDDDTIKSEFPSSPPWTPVRRNIKQEPEEAVKTPSTRVGSTDVELSPHSTMSRFAKPGVGGFRLQTPVSFSFPNRSAPSAPQNAARRSVKTKGTPGTPLTTTDKYQLLSCHSLYYHYGQIKAKLSVNTTRTARGNSYTHQRMPITGETVTIVDELSVQFSEVLFVKATKDGACVGEIDAASVIEKDLRALLKSGHSISGTILANFSHALTTHLFYTIRFSTGECNIKYRFIDDEYTNKRVTEKRRPANDAYTW</sequence>
<organism evidence="2 3">
    <name type="scientific">Ascobolus immersus RN42</name>
    <dbReference type="NCBI Taxonomy" id="1160509"/>
    <lineage>
        <taxon>Eukaryota</taxon>
        <taxon>Fungi</taxon>
        <taxon>Dikarya</taxon>
        <taxon>Ascomycota</taxon>
        <taxon>Pezizomycotina</taxon>
        <taxon>Pezizomycetes</taxon>
        <taxon>Pezizales</taxon>
        <taxon>Ascobolaceae</taxon>
        <taxon>Ascobolus</taxon>
    </lineage>
</organism>
<evidence type="ECO:0000256" key="1">
    <source>
        <dbReference type="SAM" id="MobiDB-lite"/>
    </source>
</evidence>
<name>A0A3N4IFP7_ASCIM</name>
<evidence type="ECO:0000313" key="3">
    <source>
        <dbReference type="Proteomes" id="UP000275078"/>
    </source>
</evidence>
<gene>
    <name evidence="2" type="ORF">BJ508DRAFT_327225</name>
</gene>
<reference evidence="2 3" key="1">
    <citation type="journal article" date="2018" name="Nat. Ecol. Evol.">
        <title>Pezizomycetes genomes reveal the molecular basis of ectomycorrhizal truffle lifestyle.</title>
        <authorList>
            <person name="Murat C."/>
            <person name="Payen T."/>
            <person name="Noel B."/>
            <person name="Kuo A."/>
            <person name="Morin E."/>
            <person name="Chen J."/>
            <person name="Kohler A."/>
            <person name="Krizsan K."/>
            <person name="Balestrini R."/>
            <person name="Da Silva C."/>
            <person name="Montanini B."/>
            <person name="Hainaut M."/>
            <person name="Levati E."/>
            <person name="Barry K.W."/>
            <person name="Belfiori B."/>
            <person name="Cichocki N."/>
            <person name="Clum A."/>
            <person name="Dockter R.B."/>
            <person name="Fauchery L."/>
            <person name="Guy J."/>
            <person name="Iotti M."/>
            <person name="Le Tacon F."/>
            <person name="Lindquist E.A."/>
            <person name="Lipzen A."/>
            <person name="Malagnac F."/>
            <person name="Mello A."/>
            <person name="Molinier V."/>
            <person name="Miyauchi S."/>
            <person name="Poulain J."/>
            <person name="Riccioni C."/>
            <person name="Rubini A."/>
            <person name="Sitrit Y."/>
            <person name="Splivallo R."/>
            <person name="Traeger S."/>
            <person name="Wang M."/>
            <person name="Zifcakova L."/>
            <person name="Wipf D."/>
            <person name="Zambonelli A."/>
            <person name="Paolocci F."/>
            <person name="Nowrousian M."/>
            <person name="Ottonello S."/>
            <person name="Baldrian P."/>
            <person name="Spatafora J.W."/>
            <person name="Henrissat B."/>
            <person name="Nagy L.G."/>
            <person name="Aury J.M."/>
            <person name="Wincker P."/>
            <person name="Grigoriev I.V."/>
            <person name="Bonfante P."/>
            <person name="Martin F.M."/>
        </authorList>
    </citation>
    <scope>NUCLEOTIDE SEQUENCE [LARGE SCALE GENOMIC DNA]</scope>
    <source>
        <strain evidence="2 3">RN42</strain>
    </source>
</reference>
<feature type="region of interest" description="Disordered" evidence="1">
    <location>
        <begin position="136"/>
        <end position="164"/>
    </location>
</feature>
<feature type="compositionally biased region" description="Polar residues" evidence="1">
    <location>
        <begin position="136"/>
        <end position="146"/>
    </location>
</feature>
<protein>
    <submittedName>
        <fullName evidence="2">Uncharacterized protein</fullName>
    </submittedName>
</protein>
<evidence type="ECO:0000313" key="2">
    <source>
        <dbReference type="EMBL" id="RPA80504.1"/>
    </source>
</evidence>
<feature type="region of interest" description="Disordered" evidence="1">
    <location>
        <begin position="43"/>
        <end position="63"/>
    </location>
</feature>